<dbReference type="InterPro" id="IPR039448">
    <property type="entry name" value="Beta_helix"/>
</dbReference>
<dbReference type="InterPro" id="IPR006626">
    <property type="entry name" value="PbH1"/>
</dbReference>
<accession>A0A1E5PK93</accession>
<proteinExistence type="predicted"/>
<protein>
    <recommendedName>
        <fullName evidence="1">Right handed beta helix domain-containing protein</fullName>
    </recommendedName>
</protein>
<dbReference type="EMBL" id="MEHJ01000001">
    <property type="protein sequence ID" value="OEJ29942.1"/>
    <property type="molecule type" value="Genomic_DNA"/>
</dbReference>
<sequence>MLFLFGCELPRPYAPPSPNAAGGYTYYISPDGDDENDGMSSSRAWRSLARADSARFKPGDRLRLRAGVRFRGELTLGSQDAGSAKAPVVIDSYGDGRATIVANGKSGISVHNTAGVEIRNLNLVGDATSFKKRAGISFFADAAGGKELDHVTVSNVDISRFRTGIGIGAGRGSSGFRDVRVTDSTVRDNKDAGLATYGPAFDAEAPKYAHERVTLSRVKAYGNDGDPAAHDRNTGSGIVLGSVRTGKVQRSISHDNGSKSSAMAMEGPEGIWTYDSTGLVIENNVSYANHTGSRSDGGGFGLDNNVSSSVLQYNLSFRNDGPGYLVYSAADNSAHKNNTVRFNLSGDDARKLSLYGGIVAYGTRIKDLDVYHNTVVQKANGSVRAPALRLQEGLSGAMVRNNLFVTDRASLVESLTAYTPAQVRFQGNGYFSTGDWQVRWGGGTYNDLGLWRTAAGQERLGSDPTGTSEDPCLAGVTVPITNVTETVTMVPACTEGVTGAVDLRSLGVDPGRVDYFGARLSLPASIGAAQPKPAA</sequence>
<keyword evidence="3" id="KW-1185">Reference proteome</keyword>
<name>A0A1E5PK93_9ACTN</name>
<gene>
    <name evidence="2" type="ORF">AS594_35180</name>
</gene>
<dbReference type="Pfam" id="PF13229">
    <property type="entry name" value="Beta_helix"/>
    <property type="match status" value="1"/>
</dbReference>
<dbReference type="STRING" id="285458.BGM19_01330"/>
<dbReference type="SUPFAM" id="SSF51126">
    <property type="entry name" value="Pectin lyase-like"/>
    <property type="match status" value="1"/>
</dbReference>
<dbReference type="Proteomes" id="UP000095759">
    <property type="component" value="Unassembled WGS sequence"/>
</dbReference>
<dbReference type="InterPro" id="IPR012334">
    <property type="entry name" value="Pectin_lyas_fold"/>
</dbReference>
<evidence type="ECO:0000313" key="3">
    <source>
        <dbReference type="Proteomes" id="UP000095759"/>
    </source>
</evidence>
<dbReference type="InterPro" id="IPR011050">
    <property type="entry name" value="Pectin_lyase_fold/virulence"/>
</dbReference>
<comment type="caution">
    <text evidence="2">The sequence shown here is derived from an EMBL/GenBank/DDBJ whole genome shotgun (WGS) entry which is preliminary data.</text>
</comment>
<feature type="domain" description="Right handed beta helix" evidence="1">
    <location>
        <begin position="150"/>
        <end position="299"/>
    </location>
</feature>
<evidence type="ECO:0000313" key="2">
    <source>
        <dbReference type="EMBL" id="OEJ29942.1"/>
    </source>
</evidence>
<organism evidence="2 3">
    <name type="scientific">Streptomyces agglomeratus</name>
    <dbReference type="NCBI Taxonomy" id="285458"/>
    <lineage>
        <taxon>Bacteria</taxon>
        <taxon>Bacillati</taxon>
        <taxon>Actinomycetota</taxon>
        <taxon>Actinomycetes</taxon>
        <taxon>Kitasatosporales</taxon>
        <taxon>Streptomycetaceae</taxon>
        <taxon>Streptomyces</taxon>
    </lineage>
</organism>
<dbReference type="AlphaFoldDB" id="A0A1E5PK93"/>
<reference evidence="2 3" key="1">
    <citation type="submission" date="2016-08" db="EMBL/GenBank/DDBJ databases">
        <title>Complete genome sequence of Streptomyces agglomeratus strain 6-3-2, a novel anti-MRSA actinomycete isolated from Wuli of Tebit, China.</title>
        <authorList>
            <person name="Chen X."/>
        </authorList>
    </citation>
    <scope>NUCLEOTIDE SEQUENCE [LARGE SCALE GENOMIC DNA]</scope>
    <source>
        <strain evidence="2 3">6-3-2</strain>
    </source>
</reference>
<dbReference type="SMART" id="SM00710">
    <property type="entry name" value="PbH1"/>
    <property type="match status" value="5"/>
</dbReference>
<evidence type="ECO:0000259" key="1">
    <source>
        <dbReference type="Pfam" id="PF13229"/>
    </source>
</evidence>
<dbReference type="Gene3D" id="2.160.20.10">
    <property type="entry name" value="Single-stranded right-handed beta-helix, Pectin lyase-like"/>
    <property type="match status" value="1"/>
</dbReference>